<dbReference type="InterPro" id="IPR059120">
    <property type="entry name" value="Cullin-like_AB"/>
</dbReference>
<dbReference type="InterPro" id="IPR016159">
    <property type="entry name" value="Cullin_repeat-like_dom_sf"/>
</dbReference>
<dbReference type="SMART" id="SM00884">
    <property type="entry name" value="Cullin_Nedd8"/>
    <property type="match status" value="1"/>
</dbReference>
<dbReference type="InterPro" id="IPR016158">
    <property type="entry name" value="Cullin_homology"/>
</dbReference>
<dbReference type="PANTHER" id="PTHR11932">
    <property type="entry name" value="CULLIN"/>
    <property type="match status" value="1"/>
</dbReference>
<feature type="domain" description="Cullin family profile" evidence="4">
    <location>
        <begin position="354"/>
        <end position="590"/>
    </location>
</feature>
<dbReference type="InterPro" id="IPR019559">
    <property type="entry name" value="Cullin_neddylation_domain"/>
</dbReference>
<comment type="caution">
    <text evidence="5">The sequence shown here is derived from an EMBL/GenBank/DDBJ whole genome shotgun (WGS) entry which is preliminary data.</text>
</comment>
<reference evidence="6" key="1">
    <citation type="submission" date="2022-08" db="EMBL/GenBank/DDBJ databases">
        <title>Novel sulfate-reducing endosymbionts in the free-living metamonad Anaeramoeba.</title>
        <authorList>
            <person name="Jerlstrom-Hultqvist J."/>
            <person name="Cepicka I."/>
            <person name="Gallot-Lavallee L."/>
            <person name="Salas-Leiva D."/>
            <person name="Curtis B.A."/>
            <person name="Zahonova K."/>
            <person name="Pipaliya S."/>
            <person name="Dacks J."/>
            <person name="Roger A.J."/>
        </authorList>
    </citation>
    <scope>NUCLEOTIDE SEQUENCE</scope>
    <source>
        <strain evidence="6">Schooner1</strain>
    </source>
</reference>
<proteinExistence type="inferred from homology"/>
<dbReference type="Proteomes" id="UP001150062">
    <property type="component" value="Unassembled WGS sequence"/>
</dbReference>
<dbReference type="GO" id="GO:0031625">
    <property type="term" value="F:ubiquitin protein ligase binding"/>
    <property type="evidence" value="ECO:0007669"/>
    <property type="project" value="InterPro"/>
</dbReference>
<dbReference type="SUPFAM" id="SSF74788">
    <property type="entry name" value="Cullin repeat-like"/>
    <property type="match status" value="1"/>
</dbReference>
<dbReference type="Pfam" id="PF00888">
    <property type="entry name" value="Cullin"/>
    <property type="match status" value="1"/>
</dbReference>
<evidence type="ECO:0000313" key="6">
    <source>
        <dbReference type="EMBL" id="KAJ6248713.1"/>
    </source>
</evidence>
<evidence type="ECO:0000256" key="3">
    <source>
        <dbReference type="RuleBase" id="RU003829"/>
    </source>
</evidence>
<dbReference type="EMBL" id="JAOAOG010000109">
    <property type="protein sequence ID" value="KAJ6248713.1"/>
    <property type="molecule type" value="Genomic_DNA"/>
</dbReference>
<evidence type="ECO:0000256" key="2">
    <source>
        <dbReference type="PROSITE-ProRule" id="PRU00330"/>
    </source>
</evidence>
<keyword evidence="8" id="KW-1185">Reference proteome</keyword>
<dbReference type="Gene3D" id="1.10.10.10">
    <property type="entry name" value="Winged helix-like DNA-binding domain superfamily/Winged helix DNA-binding domain"/>
    <property type="match status" value="1"/>
</dbReference>
<dbReference type="InterPro" id="IPR045093">
    <property type="entry name" value="Cullin"/>
</dbReference>
<gene>
    <name evidence="5" type="ORF">M0812_04185</name>
    <name evidence="6" type="ORF">M0813_17447</name>
</gene>
<evidence type="ECO:0000259" key="4">
    <source>
        <dbReference type="PROSITE" id="PS50069"/>
    </source>
</evidence>
<dbReference type="Pfam" id="PF26557">
    <property type="entry name" value="Cullin_AB"/>
    <property type="match status" value="1"/>
</dbReference>
<dbReference type="SUPFAM" id="SSF75632">
    <property type="entry name" value="Cullin homology domain"/>
    <property type="match status" value="1"/>
</dbReference>
<dbReference type="InterPro" id="IPR001373">
    <property type="entry name" value="Cullin_N"/>
</dbReference>
<dbReference type="GO" id="GO:0006511">
    <property type="term" value="P:ubiquitin-dependent protein catabolic process"/>
    <property type="evidence" value="ECO:0007669"/>
    <property type="project" value="InterPro"/>
</dbReference>
<evidence type="ECO:0000256" key="1">
    <source>
        <dbReference type="ARBA" id="ARBA00006019"/>
    </source>
</evidence>
<dbReference type="Gene3D" id="1.20.1310.10">
    <property type="entry name" value="Cullin Repeats"/>
    <property type="match status" value="4"/>
</dbReference>
<dbReference type="SUPFAM" id="SSF46785">
    <property type="entry name" value="Winged helix' DNA-binding domain"/>
    <property type="match status" value="1"/>
</dbReference>
<dbReference type="Pfam" id="PF10557">
    <property type="entry name" value="Cullin_Nedd8"/>
    <property type="match status" value="1"/>
</dbReference>
<reference evidence="5" key="2">
    <citation type="submission" date="2022-08" db="EMBL/GenBank/DDBJ databases">
        <title>Novel sulphate-reducing endosymbionts in the free-living metamonad Anaeramoeba.</title>
        <authorList>
            <person name="Jerlstrom-Hultqvist J."/>
            <person name="Cepicka I."/>
            <person name="Gallot-Lavallee L."/>
            <person name="Salas-Leiva D."/>
            <person name="Curtis B.A."/>
            <person name="Zahonova K."/>
            <person name="Pipaliya S."/>
            <person name="Dacks J."/>
            <person name="Roger A.J."/>
        </authorList>
    </citation>
    <scope>NUCLEOTIDE SEQUENCE</scope>
    <source>
        <strain evidence="5">Busselton2</strain>
    </source>
</reference>
<evidence type="ECO:0000313" key="7">
    <source>
        <dbReference type="Proteomes" id="UP001146793"/>
    </source>
</evidence>
<dbReference type="InterPro" id="IPR036390">
    <property type="entry name" value="WH_DNA-bd_sf"/>
</dbReference>
<organism evidence="5 7">
    <name type="scientific">Anaeramoeba flamelloides</name>
    <dbReference type="NCBI Taxonomy" id="1746091"/>
    <lineage>
        <taxon>Eukaryota</taxon>
        <taxon>Metamonada</taxon>
        <taxon>Anaeramoebidae</taxon>
        <taxon>Anaeramoeba</taxon>
    </lineage>
</organism>
<dbReference type="AlphaFoldDB" id="A0AAV8AJ34"/>
<dbReference type="SMART" id="SM00182">
    <property type="entry name" value="CULLIN"/>
    <property type="match status" value="1"/>
</dbReference>
<sequence length="718" mass="86023">MNDDLEKIVRMINYIYDGETTKITFYDLYSSIYHHIQNNQNKKLYDSICEIMKKRTKKLAAFIFDLQDESILETFNKSWIRHTSEITSISQIFIILVDRYCKPNKLDGLYRIGTLSWKEYVFDCKSAQNHNVLAKLTKVLLDKIDLIRMGETMEHSLLKNVIKMFVEVDLYETFFEEKFLSISKEYFRSKSQKLITENQCGQYLFKVRKIIASELLNIRRFLEESTKEKLLELIYNEFLKKHLDNIKNMETGPINMLRKRQFEELNCVYTLFKAINEHKWLQDTFREDISQKGQQIMSKFDTNTKDVQNYHTTQELISLRKNCKLFLTESFENDKDLSIIVDKCFFKFINISSHVAKNLPKFMDYQIRYLKKKSNDEIEKVFDYFLQIFKFTAEKDIFKKYYEFYLSRRLVSSYNFDEELEKQIAMKLKNNSWSNFTLKMEDMIKNVQVSKEHYQEFKNHQKNIMNREKVIEFKPWILKQSIWPVSSKANCILPPILKENIEIFEEFYQKQHSGHILKWQLNVGTAEVLYNNANGRFKKNQLIVSPYQLIVILQFNTLTNEEKPIIKFGTLLENTGISKETMIGIIAGLCSKKHPILKPTNRIDFKEIKNQETFTINEKIQLKQRRIKLVKISQNYVETDKKVNMHWVRKEREVLIESMIMKVMKSRKVLNHQELIIQLTKLVQDKFIPSITMIDKRIRNLIDREYLEKNGNEYKYLA</sequence>
<evidence type="ECO:0000313" key="5">
    <source>
        <dbReference type="EMBL" id="KAJ3452418.1"/>
    </source>
</evidence>
<dbReference type="PROSITE" id="PS50069">
    <property type="entry name" value="CULLIN_2"/>
    <property type="match status" value="1"/>
</dbReference>
<dbReference type="Gene3D" id="3.30.230.130">
    <property type="entry name" value="Cullin, Chain C, Domain 2"/>
    <property type="match status" value="1"/>
</dbReference>
<comment type="similarity">
    <text evidence="1 2 3">Belongs to the cullin family.</text>
</comment>
<dbReference type="InterPro" id="IPR036388">
    <property type="entry name" value="WH-like_DNA-bd_sf"/>
</dbReference>
<evidence type="ECO:0000313" key="8">
    <source>
        <dbReference type="Proteomes" id="UP001150062"/>
    </source>
</evidence>
<dbReference type="Proteomes" id="UP001146793">
    <property type="component" value="Unassembled WGS sequence"/>
</dbReference>
<dbReference type="EMBL" id="JANTQA010000008">
    <property type="protein sequence ID" value="KAJ3452418.1"/>
    <property type="molecule type" value="Genomic_DNA"/>
</dbReference>
<accession>A0AAV8AJ34</accession>
<dbReference type="InterPro" id="IPR036317">
    <property type="entry name" value="Cullin_homology_sf"/>
</dbReference>
<name>A0AAV8AJ34_9EUKA</name>
<protein>
    <submittedName>
        <fullName evidence="5">Cullin</fullName>
    </submittedName>
</protein>